<keyword evidence="1" id="KW-1133">Transmembrane helix</keyword>
<dbReference type="EMBL" id="MNCJ02000321">
    <property type="protein sequence ID" value="KAF5802265.1"/>
    <property type="molecule type" value="Genomic_DNA"/>
</dbReference>
<feature type="transmembrane region" description="Helical" evidence="1">
    <location>
        <begin position="21"/>
        <end position="38"/>
    </location>
</feature>
<protein>
    <submittedName>
        <fullName evidence="2">Uncharacterized protein</fullName>
    </submittedName>
</protein>
<keyword evidence="3" id="KW-1185">Reference proteome</keyword>
<dbReference type="Gramene" id="mRNA:HanXRQr2_Chr06g0257541">
    <property type="protein sequence ID" value="CDS:HanXRQr2_Chr06g0257541.1"/>
    <property type="gene ID" value="HanXRQr2_Chr06g0257541"/>
</dbReference>
<evidence type="ECO:0000256" key="1">
    <source>
        <dbReference type="SAM" id="Phobius"/>
    </source>
</evidence>
<reference evidence="2" key="2">
    <citation type="submission" date="2020-06" db="EMBL/GenBank/DDBJ databases">
        <title>Helianthus annuus Genome sequencing and assembly Release 2.</title>
        <authorList>
            <person name="Gouzy J."/>
            <person name="Langlade N."/>
            <person name="Munos S."/>
        </authorList>
    </citation>
    <scope>NUCLEOTIDE SEQUENCE</scope>
    <source>
        <tissue evidence="2">Leaves</tissue>
    </source>
</reference>
<evidence type="ECO:0000313" key="3">
    <source>
        <dbReference type="Proteomes" id="UP000215914"/>
    </source>
</evidence>
<evidence type="ECO:0000313" key="2">
    <source>
        <dbReference type="EMBL" id="KAF5802265.1"/>
    </source>
</evidence>
<gene>
    <name evidence="2" type="ORF">HanXRQr2_Chr06g0257541</name>
</gene>
<name>A0A9K3NJT9_HELAN</name>
<comment type="caution">
    <text evidence="2">The sequence shown here is derived from an EMBL/GenBank/DDBJ whole genome shotgun (WGS) entry which is preliminary data.</text>
</comment>
<reference evidence="2" key="1">
    <citation type="journal article" date="2017" name="Nature">
        <title>The sunflower genome provides insights into oil metabolism, flowering and Asterid evolution.</title>
        <authorList>
            <person name="Badouin H."/>
            <person name="Gouzy J."/>
            <person name="Grassa C.J."/>
            <person name="Murat F."/>
            <person name="Staton S.E."/>
            <person name="Cottret L."/>
            <person name="Lelandais-Briere C."/>
            <person name="Owens G.L."/>
            <person name="Carrere S."/>
            <person name="Mayjonade B."/>
            <person name="Legrand L."/>
            <person name="Gill N."/>
            <person name="Kane N.C."/>
            <person name="Bowers J.E."/>
            <person name="Hubner S."/>
            <person name="Bellec A."/>
            <person name="Berard A."/>
            <person name="Berges H."/>
            <person name="Blanchet N."/>
            <person name="Boniface M.C."/>
            <person name="Brunel D."/>
            <person name="Catrice O."/>
            <person name="Chaidir N."/>
            <person name="Claudel C."/>
            <person name="Donnadieu C."/>
            <person name="Faraut T."/>
            <person name="Fievet G."/>
            <person name="Helmstetter N."/>
            <person name="King M."/>
            <person name="Knapp S.J."/>
            <person name="Lai Z."/>
            <person name="Le Paslier M.C."/>
            <person name="Lippi Y."/>
            <person name="Lorenzon L."/>
            <person name="Mandel J.R."/>
            <person name="Marage G."/>
            <person name="Marchand G."/>
            <person name="Marquand E."/>
            <person name="Bret-Mestries E."/>
            <person name="Morien E."/>
            <person name="Nambeesan S."/>
            <person name="Nguyen T."/>
            <person name="Pegot-Espagnet P."/>
            <person name="Pouilly N."/>
            <person name="Raftis F."/>
            <person name="Sallet E."/>
            <person name="Schiex T."/>
            <person name="Thomas J."/>
            <person name="Vandecasteele C."/>
            <person name="Vares D."/>
            <person name="Vear F."/>
            <person name="Vautrin S."/>
            <person name="Crespi M."/>
            <person name="Mangin B."/>
            <person name="Burke J.M."/>
            <person name="Salse J."/>
            <person name="Munos S."/>
            <person name="Vincourt P."/>
            <person name="Rieseberg L.H."/>
            <person name="Langlade N.B."/>
        </authorList>
    </citation>
    <scope>NUCLEOTIDE SEQUENCE</scope>
    <source>
        <tissue evidence="2">Leaves</tissue>
    </source>
</reference>
<keyword evidence="1" id="KW-0812">Transmembrane</keyword>
<proteinExistence type="predicted"/>
<organism evidence="2 3">
    <name type="scientific">Helianthus annuus</name>
    <name type="common">Common sunflower</name>
    <dbReference type="NCBI Taxonomy" id="4232"/>
    <lineage>
        <taxon>Eukaryota</taxon>
        <taxon>Viridiplantae</taxon>
        <taxon>Streptophyta</taxon>
        <taxon>Embryophyta</taxon>
        <taxon>Tracheophyta</taxon>
        <taxon>Spermatophyta</taxon>
        <taxon>Magnoliopsida</taxon>
        <taxon>eudicotyledons</taxon>
        <taxon>Gunneridae</taxon>
        <taxon>Pentapetalae</taxon>
        <taxon>asterids</taxon>
        <taxon>campanulids</taxon>
        <taxon>Asterales</taxon>
        <taxon>Asteraceae</taxon>
        <taxon>Asteroideae</taxon>
        <taxon>Heliantheae alliance</taxon>
        <taxon>Heliantheae</taxon>
        <taxon>Helianthus</taxon>
    </lineage>
</organism>
<accession>A0A9K3NJT9</accession>
<dbReference type="Proteomes" id="UP000215914">
    <property type="component" value="Unassembled WGS sequence"/>
</dbReference>
<dbReference type="AlphaFoldDB" id="A0A9K3NJT9"/>
<keyword evidence="1" id="KW-0472">Membrane</keyword>
<sequence>MVEVLASNCASAKKINCSLKVVALNIILLVLVLLSHYVELCRRDVVCTAAMGGYTPETWTAGGGAACCHSKILFDHQ</sequence>